<dbReference type="InterPro" id="IPR007387">
    <property type="entry name" value="TRAP_DctQ"/>
</dbReference>
<reference evidence="11 12" key="1">
    <citation type="journal article" date="2007" name="Proc. Natl. Acad. Sci. U.S.A.">
        <title>Characterization of a marine gammaproteobacterium capable of aerobic anoxygenic photosynthesis.</title>
        <authorList>
            <person name="Fuchs B.M."/>
            <person name="Spring S."/>
            <person name="Teeling H."/>
            <person name="Quast C."/>
            <person name="Wulf J."/>
            <person name="Schattenhofer M."/>
            <person name="Yan S."/>
            <person name="Ferriera S."/>
            <person name="Johnson J."/>
            <person name="Glockner F.O."/>
            <person name="Amann R."/>
        </authorList>
    </citation>
    <scope>NUCLEOTIDE SEQUENCE [LARGE SCALE GENOMIC DNA]</scope>
    <source>
        <strain evidence="11">KT71</strain>
    </source>
</reference>
<dbReference type="HOGENOM" id="CLU_086356_9_2_6"/>
<gene>
    <name evidence="11" type="ORF">KT71_12970</name>
</gene>
<comment type="similarity">
    <text evidence="8 9">Belongs to the TRAP transporter small permease family.</text>
</comment>
<evidence type="ECO:0000259" key="10">
    <source>
        <dbReference type="Pfam" id="PF04290"/>
    </source>
</evidence>
<keyword evidence="5 9" id="KW-0812">Transmembrane</keyword>
<keyword evidence="6 9" id="KW-1133">Transmembrane helix</keyword>
<dbReference type="PANTHER" id="PTHR35011">
    <property type="entry name" value="2,3-DIKETO-L-GULONATE TRAP TRANSPORTER SMALL PERMEASE PROTEIN YIAM"/>
    <property type="match status" value="1"/>
</dbReference>
<evidence type="ECO:0000256" key="1">
    <source>
        <dbReference type="ARBA" id="ARBA00004429"/>
    </source>
</evidence>
<dbReference type="AlphaFoldDB" id="A4AC71"/>
<dbReference type="eggNOG" id="COG3090">
    <property type="taxonomic scope" value="Bacteria"/>
</dbReference>
<dbReference type="STRING" id="314285.KT71_12970"/>
<dbReference type="PANTHER" id="PTHR35011:SF2">
    <property type="entry name" value="2,3-DIKETO-L-GULONATE TRAP TRANSPORTER SMALL PERMEASE PROTEIN YIAM"/>
    <property type="match status" value="1"/>
</dbReference>
<dbReference type="GO" id="GO:0015740">
    <property type="term" value="P:C4-dicarboxylate transport"/>
    <property type="evidence" value="ECO:0007669"/>
    <property type="project" value="TreeGrafter"/>
</dbReference>
<keyword evidence="4 9" id="KW-0997">Cell inner membrane</keyword>
<comment type="caution">
    <text evidence="11">The sequence shown here is derived from an EMBL/GenBank/DDBJ whole genome shotgun (WGS) entry which is preliminary data.</text>
</comment>
<comment type="subcellular location">
    <subcellularLocation>
        <location evidence="1 9">Cell inner membrane</location>
        <topology evidence="1 9">Multi-pass membrane protein</topology>
    </subcellularLocation>
</comment>
<comment type="function">
    <text evidence="9">Part of the tripartite ATP-independent periplasmic (TRAP) transport system.</text>
</comment>
<comment type="subunit">
    <text evidence="9">The complex comprises the extracytoplasmic solute receptor protein and the two transmembrane proteins.</text>
</comment>
<dbReference type="EMBL" id="AAOA02000001">
    <property type="protein sequence ID" value="EAQ96299.1"/>
    <property type="molecule type" value="Genomic_DNA"/>
</dbReference>
<dbReference type="Proteomes" id="UP000019205">
    <property type="component" value="Chromosome"/>
</dbReference>
<evidence type="ECO:0000256" key="2">
    <source>
        <dbReference type="ARBA" id="ARBA00022448"/>
    </source>
</evidence>
<keyword evidence="12" id="KW-1185">Reference proteome</keyword>
<feature type="transmembrane region" description="Helical" evidence="9">
    <location>
        <begin position="53"/>
        <end position="70"/>
    </location>
</feature>
<dbReference type="InterPro" id="IPR055348">
    <property type="entry name" value="DctQ"/>
</dbReference>
<evidence type="ECO:0000256" key="7">
    <source>
        <dbReference type="ARBA" id="ARBA00023136"/>
    </source>
</evidence>
<evidence type="ECO:0000256" key="4">
    <source>
        <dbReference type="ARBA" id="ARBA00022519"/>
    </source>
</evidence>
<evidence type="ECO:0000313" key="11">
    <source>
        <dbReference type="EMBL" id="EAQ96299.1"/>
    </source>
</evidence>
<evidence type="ECO:0000256" key="8">
    <source>
        <dbReference type="ARBA" id="ARBA00038436"/>
    </source>
</evidence>
<reference evidence="11 12" key="2">
    <citation type="journal article" date="2009" name="PLoS ONE">
        <title>The photosynthetic apparatus and its regulation in the aerobic gammaproteobacterium Congregibacter litoralis gen. nov., sp. nov.</title>
        <authorList>
            <person name="Spring S."/>
            <person name="Lunsdorf H."/>
            <person name="Fuchs B.M."/>
            <person name="Tindall B.J."/>
        </authorList>
    </citation>
    <scope>NUCLEOTIDE SEQUENCE [LARGE SCALE GENOMIC DNA]</scope>
    <source>
        <strain evidence="11">KT71</strain>
    </source>
</reference>
<keyword evidence="3" id="KW-1003">Cell membrane</keyword>
<dbReference type="Pfam" id="PF04290">
    <property type="entry name" value="DctQ"/>
    <property type="match status" value="1"/>
</dbReference>
<feature type="transmembrane region" description="Helical" evidence="9">
    <location>
        <begin position="132"/>
        <end position="154"/>
    </location>
</feature>
<keyword evidence="2 9" id="KW-0813">Transport</keyword>
<sequence>MMPAAFYGKLLLALESGLRWLLIMLMAALVMAVSWQVLSRYVLTQPSSWTEEASRFLLVWLSVLGATYAYRGRMHLAIDLLPRKLGSLGRARLEVFNAAMVAIFAMAAMVYGGGYLVMMTWELKQTTPALGIPMAMIYLVLPVSGVLLTLFAALRIGEEIQAQTTAQRG</sequence>
<organism evidence="11 12">
    <name type="scientific">Congregibacter litoralis KT71</name>
    <dbReference type="NCBI Taxonomy" id="314285"/>
    <lineage>
        <taxon>Bacteria</taxon>
        <taxon>Pseudomonadati</taxon>
        <taxon>Pseudomonadota</taxon>
        <taxon>Gammaproteobacteria</taxon>
        <taxon>Cellvibrionales</taxon>
        <taxon>Halieaceae</taxon>
        <taxon>Congregibacter</taxon>
    </lineage>
</organism>
<feature type="domain" description="Tripartite ATP-independent periplasmic transporters DctQ component" evidence="10">
    <location>
        <begin position="29"/>
        <end position="160"/>
    </location>
</feature>
<feature type="transmembrane region" description="Helical" evidence="9">
    <location>
        <begin position="20"/>
        <end position="38"/>
    </location>
</feature>
<evidence type="ECO:0000256" key="3">
    <source>
        <dbReference type="ARBA" id="ARBA00022475"/>
    </source>
</evidence>
<dbReference type="GO" id="GO:0005886">
    <property type="term" value="C:plasma membrane"/>
    <property type="evidence" value="ECO:0007669"/>
    <property type="project" value="UniProtKB-SubCell"/>
</dbReference>
<evidence type="ECO:0000256" key="6">
    <source>
        <dbReference type="ARBA" id="ARBA00022989"/>
    </source>
</evidence>
<proteinExistence type="inferred from homology"/>
<protein>
    <recommendedName>
        <fullName evidence="9">TRAP transporter small permease protein</fullName>
    </recommendedName>
</protein>
<accession>A4AC71</accession>
<evidence type="ECO:0000313" key="12">
    <source>
        <dbReference type="Proteomes" id="UP000019205"/>
    </source>
</evidence>
<dbReference type="GO" id="GO:0022857">
    <property type="term" value="F:transmembrane transporter activity"/>
    <property type="evidence" value="ECO:0007669"/>
    <property type="project" value="UniProtKB-UniRule"/>
</dbReference>
<name>A4AC71_9GAMM</name>
<keyword evidence="7 9" id="KW-0472">Membrane</keyword>
<evidence type="ECO:0000256" key="5">
    <source>
        <dbReference type="ARBA" id="ARBA00022692"/>
    </source>
</evidence>
<feature type="transmembrane region" description="Helical" evidence="9">
    <location>
        <begin position="91"/>
        <end position="112"/>
    </location>
</feature>
<evidence type="ECO:0000256" key="9">
    <source>
        <dbReference type="RuleBase" id="RU369079"/>
    </source>
</evidence>
<dbReference type="RefSeq" id="WP_008295030.1">
    <property type="nucleotide sequence ID" value="NZ_CM002299.1"/>
</dbReference>